<dbReference type="OrthoDB" id="175471at2157"/>
<gene>
    <name evidence="1" type="ORF">HYG81_07425</name>
</gene>
<sequence>MFDRGESAGAKICNDWSDGVSWMAHPEEGGQRVSHAIRTPDGVWLLDPLDAPDIDRALADFGAVAGIAVLSCWHSRDADVFADRYDVPVSVPDWMGRVEQRIDAPLERYSGSFPASSIRAIPSRPFSVWDEAVLSHEPSGTLIVPDSLGTIDSFLVGEEQLGLQLLRRLRPPLELNDLEPERVLVGHGTGITENGSAVLRAALRSPRRRFPRALVRNGPATLRNILRTVG</sequence>
<reference evidence="1 2" key="1">
    <citation type="submission" date="2020-07" db="EMBL/GenBank/DDBJ databases">
        <title>Natrinema (YPL30) sp. nov. and Haloterrigena xxxxxx (YPL8) sp. nov., isolated from a salt mine.</title>
        <authorList>
            <person name="Cui H."/>
        </authorList>
    </citation>
    <scope>NUCLEOTIDE SEQUENCE [LARGE SCALE GENOMIC DNA]</scope>
    <source>
        <strain evidence="1 2">YPL13</strain>
    </source>
</reference>
<protein>
    <recommendedName>
        <fullName evidence="3">MBL fold metallo-hydrolase</fullName>
    </recommendedName>
</protein>
<dbReference type="Gene3D" id="3.60.15.10">
    <property type="entry name" value="Ribonuclease Z/Hydroxyacylglutathione hydrolase-like"/>
    <property type="match status" value="1"/>
</dbReference>
<dbReference type="SUPFAM" id="SSF56281">
    <property type="entry name" value="Metallo-hydrolase/oxidoreductase"/>
    <property type="match status" value="1"/>
</dbReference>
<proteinExistence type="predicted"/>
<dbReference type="InterPro" id="IPR036866">
    <property type="entry name" value="RibonucZ/Hydroxyglut_hydro"/>
</dbReference>
<organism evidence="1 2">
    <name type="scientific">Natrinema zhouii</name>
    <dbReference type="NCBI Taxonomy" id="1710539"/>
    <lineage>
        <taxon>Archaea</taxon>
        <taxon>Methanobacteriati</taxon>
        <taxon>Methanobacteriota</taxon>
        <taxon>Stenosarchaea group</taxon>
        <taxon>Halobacteria</taxon>
        <taxon>Halobacteriales</taxon>
        <taxon>Natrialbaceae</taxon>
        <taxon>Natrinema</taxon>
    </lineage>
</organism>
<accession>A0A7D6GLU2</accession>
<evidence type="ECO:0000313" key="2">
    <source>
        <dbReference type="Proteomes" id="UP000510869"/>
    </source>
</evidence>
<keyword evidence="2" id="KW-1185">Reference proteome</keyword>
<dbReference type="AlphaFoldDB" id="A0A7D6GLU2"/>
<name>A0A7D6GLU2_9EURY</name>
<dbReference type="Proteomes" id="UP000510869">
    <property type="component" value="Chromosome"/>
</dbReference>
<dbReference type="GeneID" id="56143024"/>
<evidence type="ECO:0008006" key="3">
    <source>
        <dbReference type="Google" id="ProtNLM"/>
    </source>
</evidence>
<dbReference type="EMBL" id="CP059154">
    <property type="protein sequence ID" value="QLK27420.1"/>
    <property type="molecule type" value="Genomic_DNA"/>
</dbReference>
<evidence type="ECO:0000313" key="1">
    <source>
        <dbReference type="EMBL" id="QLK27420.1"/>
    </source>
</evidence>
<dbReference type="RefSeq" id="WP_180842581.1">
    <property type="nucleotide sequence ID" value="NZ_CP059154.1"/>
</dbReference>
<dbReference type="KEGG" id="nay:HYG81_07425"/>